<dbReference type="Gene3D" id="3.30.70.1620">
    <property type="match status" value="1"/>
</dbReference>
<dbReference type="AlphaFoldDB" id="A0A0A2TDR2"/>
<keyword evidence="11" id="KW-1185">Reference proteome</keyword>
<feature type="binding site" evidence="7">
    <location>
        <begin position="32"/>
        <end position="39"/>
    </location>
    <ligand>
        <name>ATP</name>
        <dbReference type="ChEBI" id="CHEBI:30616"/>
    </ligand>
</feature>
<reference evidence="10 11" key="1">
    <citation type="journal article" date="2015" name="Stand. Genomic Sci.">
        <title>High quality draft genome sequence of the moderately halophilic bacterium Pontibacillus yanchengensis Y32(T) and comparison among Pontibacillus genomes.</title>
        <authorList>
            <person name="Huang J."/>
            <person name="Qiao Z.X."/>
            <person name="Tang J.W."/>
            <person name="Wang G."/>
        </authorList>
    </citation>
    <scope>NUCLEOTIDE SEQUENCE [LARGE SCALE GENOMIC DNA]</scope>
    <source>
        <strain evidence="10 11">Y32</strain>
    </source>
</reference>
<evidence type="ECO:0000256" key="7">
    <source>
        <dbReference type="HAMAP-Rule" id="MF_01894"/>
    </source>
</evidence>
<evidence type="ECO:0000256" key="2">
    <source>
        <dbReference type="ARBA" id="ARBA00022490"/>
    </source>
</evidence>
<dbReference type="InterPro" id="IPR010935">
    <property type="entry name" value="SMC_hinge"/>
</dbReference>
<dbReference type="FunFam" id="3.40.50.300:FF:000984">
    <property type="entry name" value="Chromosome partition protein Smc"/>
    <property type="match status" value="1"/>
</dbReference>
<gene>
    <name evidence="7" type="primary">smc</name>
    <name evidence="10" type="ORF">N782_18835</name>
</gene>
<accession>A0A0A2TDR2</accession>
<dbReference type="FunFam" id="3.40.50.300:FF:000901">
    <property type="entry name" value="Chromosome partition protein Smc"/>
    <property type="match status" value="1"/>
</dbReference>
<feature type="region of interest" description="Disordered" evidence="8">
    <location>
        <begin position="861"/>
        <end position="901"/>
    </location>
</feature>
<dbReference type="Gene3D" id="3.40.50.300">
    <property type="entry name" value="P-loop containing nucleotide triphosphate hydrolases"/>
    <property type="match status" value="2"/>
</dbReference>
<dbReference type="SMART" id="SM00968">
    <property type="entry name" value="SMC_hinge"/>
    <property type="match status" value="1"/>
</dbReference>
<dbReference type="Proteomes" id="UP000030147">
    <property type="component" value="Unassembled WGS sequence"/>
</dbReference>
<dbReference type="PIRSF" id="PIRSF005719">
    <property type="entry name" value="SMC"/>
    <property type="match status" value="1"/>
</dbReference>
<dbReference type="GO" id="GO:0003677">
    <property type="term" value="F:DNA binding"/>
    <property type="evidence" value="ECO:0007669"/>
    <property type="project" value="UniProtKB-UniRule"/>
</dbReference>
<organism evidence="10 11">
    <name type="scientific">Pontibacillus yanchengensis Y32</name>
    <dbReference type="NCBI Taxonomy" id="1385514"/>
    <lineage>
        <taxon>Bacteria</taxon>
        <taxon>Bacillati</taxon>
        <taxon>Bacillota</taxon>
        <taxon>Bacilli</taxon>
        <taxon>Bacillales</taxon>
        <taxon>Bacillaceae</taxon>
        <taxon>Pontibacillus</taxon>
    </lineage>
</organism>
<dbReference type="SUPFAM" id="SSF57997">
    <property type="entry name" value="Tropomyosin"/>
    <property type="match status" value="1"/>
</dbReference>
<dbReference type="GO" id="GO:0007062">
    <property type="term" value="P:sister chromatid cohesion"/>
    <property type="evidence" value="ECO:0007669"/>
    <property type="project" value="InterPro"/>
</dbReference>
<dbReference type="GO" id="GO:0005524">
    <property type="term" value="F:ATP binding"/>
    <property type="evidence" value="ECO:0007669"/>
    <property type="project" value="UniProtKB-UniRule"/>
</dbReference>
<dbReference type="GO" id="GO:0006260">
    <property type="term" value="P:DNA replication"/>
    <property type="evidence" value="ECO:0007669"/>
    <property type="project" value="UniProtKB-UniRule"/>
</dbReference>
<sequence length="1191" mass="138129">MFLKRLDTVGFKSFADRVTVDFVPGVTAVVGPNGSGKSNITDAVRWVLGEQSAKSLRGAKMEDIIFAGSDTRNGLNFAEVTLTLDNEDHALPIDYQEVSVTRRVYRSGESEFFINKQTCRLKDIVELFMDSGLGREAFSIISQGKVEEILSSKAEERRSIFEEAAGVLKYKQRKQKAEYKLAETQENLNRVEDIIYEIDNQLEPLKEQAAIAKDYLEKKEELEQHEVSLLVAEIESLHEQWETMLQDIENQKEQEGKVSTTIQNEEAKIEEERGHIQALDESIEELQESLLILTQELENLEGKKELLSERHKHYRENKTKMEEDLASLRQQQQQEETTYQEEQSKLKDYQEQRDQTKKQLDEVKEKLVSVSENHEELIEELKSDYIEYLNQQAAKRNEQQSIQQQLQQTDVKNTRLEDKFKGLLEERTQIQNQKESAQASLDESAAQRKQAEQELSTLQEQLDKSNEDYQEQQSKLYKGYQHIEKLRSKKEMLEEMKEDYAGFFQGVKEVLKARQNNELEGIEGAVAELIDIPDDYLTAIETTLGAQAQHVVVDNEQNARQSINWLKKHNKGRATFLPLPTIQSKFIPGERLTAIKQHEGFIGIASELIRYDRKYETVIKHLMGHVIIAKTLKDANEIASATGRKFRIVTLEGDVVNPGGSMTGGAQKKSNQSLFTREKELEEIKDRLSHYEQRARQFEQEVQNLKDNITKKQQEVRTLQEKLDSYRTEEQQIKSNVRELELKEQNLNDHLKLYDQDKAQFETDYNQLHARNEELYSELEEIDQQLQNVQKRIDELTDQQSSQKANEEQLQQQLNQLNVQFAEQQTKVQNQHEKTTTLQNQLSERNETIQKQQKHLDDLQQLTDNGETQEDLEEKIQEKRSYKESNSELIQSRREDRNKRSQAIEDMEHELKEMRRNHQSLVNDIQDKEVKSNRLDVELENRLERLSNEYMLTFEKAKATYPKTENMEETQTKVKLIKRGIEELGTVNLGAIEEYDRIQERHTFLTDQQNDLLEAKSTLYNVIAEMDEEMERRFEETFSQIKEQFTVVFKELFGGGRADLRMTDPENILETGIEIVAQPPGKKLQHLGLLSGGERALTAIALLFAILKVRPVPFCVLDEVEAALDEANVNRFARYLKAFSEKTQFIVITHRKGTMEEADVLYGVTMPESGVSKLVSVRLEETKELVEGTTT</sequence>
<dbReference type="Pfam" id="PF06470">
    <property type="entry name" value="SMC_hinge"/>
    <property type="match status" value="1"/>
</dbReference>
<dbReference type="GO" id="GO:0030261">
    <property type="term" value="P:chromosome condensation"/>
    <property type="evidence" value="ECO:0007669"/>
    <property type="project" value="InterPro"/>
</dbReference>
<feature type="region of interest" description="Disordered" evidence="8">
    <location>
        <begin position="314"/>
        <end position="354"/>
    </location>
</feature>
<dbReference type="GO" id="GO:0007059">
    <property type="term" value="P:chromosome segregation"/>
    <property type="evidence" value="ECO:0007669"/>
    <property type="project" value="UniProtKB-UniRule"/>
</dbReference>
<dbReference type="HAMAP" id="MF_01894">
    <property type="entry name" value="Smc_prok"/>
    <property type="match status" value="1"/>
</dbReference>
<feature type="compositionally biased region" description="Basic and acidic residues" evidence="8">
    <location>
        <begin position="874"/>
        <end position="901"/>
    </location>
</feature>
<dbReference type="InterPro" id="IPR027417">
    <property type="entry name" value="P-loop_NTPase"/>
</dbReference>
<comment type="subunit">
    <text evidence="7">Homodimer.</text>
</comment>
<evidence type="ECO:0000256" key="8">
    <source>
        <dbReference type="SAM" id="MobiDB-lite"/>
    </source>
</evidence>
<dbReference type="STRING" id="1385514.N782_18835"/>
<comment type="function">
    <text evidence="7">Required for chromosome condensation and partitioning.</text>
</comment>
<comment type="subcellular location">
    <subcellularLocation>
        <location evidence="1 7">Cytoplasm</location>
    </subcellularLocation>
</comment>
<dbReference type="Gene3D" id="1.10.287.1490">
    <property type="match status" value="1"/>
</dbReference>
<proteinExistence type="inferred from homology"/>
<dbReference type="InterPro" id="IPR003395">
    <property type="entry name" value="RecF/RecN/SMC_N"/>
</dbReference>
<keyword evidence="3 7" id="KW-0547">Nucleotide-binding</keyword>
<feature type="domain" description="SMC hinge" evidence="9">
    <location>
        <begin position="520"/>
        <end position="639"/>
    </location>
</feature>
<dbReference type="InterPro" id="IPR036277">
    <property type="entry name" value="SMC_hinge_sf"/>
</dbReference>
<comment type="caution">
    <text evidence="10">The sequence shown here is derived from an EMBL/GenBank/DDBJ whole genome shotgun (WGS) entry which is preliminary data.</text>
</comment>
<dbReference type="InterPro" id="IPR024704">
    <property type="entry name" value="SMC"/>
</dbReference>
<keyword evidence="5 7" id="KW-0175">Coiled coil</keyword>
<feature type="compositionally biased region" description="Low complexity" evidence="8">
    <location>
        <begin position="330"/>
        <end position="341"/>
    </location>
</feature>
<dbReference type="SUPFAM" id="SSF75553">
    <property type="entry name" value="Smc hinge domain"/>
    <property type="match status" value="1"/>
</dbReference>
<evidence type="ECO:0000313" key="10">
    <source>
        <dbReference type="EMBL" id="KGP73962.1"/>
    </source>
</evidence>
<evidence type="ECO:0000313" key="11">
    <source>
        <dbReference type="Proteomes" id="UP000030147"/>
    </source>
</evidence>
<keyword evidence="6 7" id="KW-0238">DNA-binding</keyword>
<dbReference type="GO" id="GO:0016887">
    <property type="term" value="F:ATP hydrolysis activity"/>
    <property type="evidence" value="ECO:0007669"/>
    <property type="project" value="InterPro"/>
</dbReference>
<dbReference type="GO" id="GO:0005737">
    <property type="term" value="C:cytoplasm"/>
    <property type="evidence" value="ECO:0007669"/>
    <property type="project" value="UniProtKB-SubCell"/>
</dbReference>
<dbReference type="EMBL" id="AVBF01000006">
    <property type="protein sequence ID" value="KGP73962.1"/>
    <property type="molecule type" value="Genomic_DNA"/>
</dbReference>
<evidence type="ECO:0000256" key="1">
    <source>
        <dbReference type="ARBA" id="ARBA00004496"/>
    </source>
</evidence>
<dbReference type="InterPro" id="IPR011890">
    <property type="entry name" value="SMC_prok"/>
</dbReference>
<feature type="region of interest" description="Disordered" evidence="8">
    <location>
        <begin position="429"/>
        <end position="455"/>
    </location>
</feature>
<comment type="domain">
    <text evidence="7">Contains large globular domains required for ATP hydrolysis at each terminus and a third globular domain forming a flexible hinge near the middle of the molecule. These domains are separated by coiled-coil structures.</text>
</comment>
<evidence type="ECO:0000259" key="9">
    <source>
        <dbReference type="SMART" id="SM00968"/>
    </source>
</evidence>
<feature type="compositionally biased region" description="Polar residues" evidence="8">
    <location>
        <begin position="429"/>
        <end position="441"/>
    </location>
</feature>
<protein>
    <recommendedName>
        <fullName evidence="7">Chromosome partition protein Smc</fullName>
    </recommendedName>
</protein>
<dbReference type="SUPFAM" id="SSF52540">
    <property type="entry name" value="P-loop containing nucleoside triphosphate hydrolases"/>
    <property type="match status" value="1"/>
</dbReference>
<dbReference type="PANTHER" id="PTHR43977">
    <property type="entry name" value="STRUCTURAL MAINTENANCE OF CHROMOSOMES PROTEIN 3"/>
    <property type="match status" value="1"/>
</dbReference>
<evidence type="ECO:0000256" key="3">
    <source>
        <dbReference type="ARBA" id="ARBA00022741"/>
    </source>
</evidence>
<name>A0A0A2TDR2_9BACI</name>
<dbReference type="Pfam" id="PF02463">
    <property type="entry name" value="SMC_N"/>
    <property type="match status" value="2"/>
</dbReference>
<dbReference type="eggNOG" id="COG1196">
    <property type="taxonomic scope" value="Bacteria"/>
</dbReference>
<dbReference type="Gene3D" id="1.20.1060.20">
    <property type="match status" value="1"/>
</dbReference>
<dbReference type="GO" id="GO:0005694">
    <property type="term" value="C:chromosome"/>
    <property type="evidence" value="ECO:0007669"/>
    <property type="project" value="InterPro"/>
</dbReference>
<evidence type="ECO:0000256" key="6">
    <source>
        <dbReference type="ARBA" id="ARBA00023125"/>
    </source>
</evidence>
<keyword evidence="2 7" id="KW-0963">Cytoplasm</keyword>
<dbReference type="NCBIfam" id="TIGR02168">
    <property type="entry name" value="SMC_prok_B"/>
    <property type="match status" value="1"/>
</dbReference>
<evidence type="ECO:0000256" key="5">
    <source>
        <dbReference type="ARBA" id="ARBA00023054"/>
    </source>
</evidence>
<dbReference type="CDD" id="cd03278">
    <property type="entry name" value="ABC_SMC_barmotin"/>
    <property type="match status" value="2"/>
</dbReference>
<dbReference type="OrthoDB" id="9808768at2"/>
<comment type="similarity">
    <text evidence="7">Belongs to the SMC family.</text>
</comment>
<dbReference type="RefSeq" id="WP_036816300.1">
    <property type="nucleotide sequence ID" value="NZ_AVBF01000006.1"/>
</dbReference>
<evidence type="ECO:0000256" key="4">
    <source>
        <dbReference type="ARBA" id="ARBA00022840"/>
    </source>
</evidence>
<feature type="compositionally biased region" description="Basic and acidic residues" evidence="8">
    <location>
        <begin position="342"/>
        <end position="354"/>
    </location>
</feature>
<keyword evidence="4 7" id="KW-0067">ATP-binding</keyword>